<evidence type="ECO:0000313" key="3">
    <source>
        <dbReference type="Proteomes" id="UP000032141"/>
    </source>
</evidence>
<evidence type="ECO:0000313" key="2">
    <source>
        <dbReference type="EnsemblPlants" id="Bo8g069980.1"/>
    </source>
</evidence>
<keyword evidence="1" id="KW-1133">Transmembrane helix</keyword>
<keyword evidence="1" id="KW-0472">Membrane</keyword>
<dbReference type="Gramene" id="Bo8g069980.1">
    <property type="protein sequence ID" value="Bo8g069980.1"/>
    <property type="gene ID" value="Bo8g069980"/>
</dbReference>
<name>A0A0D3DQI5_BRAOL</name>
<sequence>MYASVVLCWYSMPVVEVFWSVLVSLYEVGSLSLFSPLSVVVLCHQRFIAASNP</sequence>
<protein>
    <submittedName>
        <fullName evidence="2">Uncharacterized protein</fullName>
    </submittedName>
</protein>
<dbReference type="OMA" id="CHQRFIA"/>
<feature type="transmembrane region" description="Helical" evidence="1">
    <location>
        <begin position="17"/>
        <end position="43"/>
    </location>
</feature>
<evidence type="ECO:0000256" key="1">
    <source>
        <dbReference type="SAM" id="Phobius"/>
    </source>
</evidence>
<dbReference type="HOGENOM" id="CLU_3071499_0_0_1"/>
<reference evidence="2 3" key="1">
    <citation type="journal article" date="2014" name="Genome Biol.">
        <title>Transcriptome and methylome profiling reveals relics of genome dominance in the mesopolyploid Brassica oleracea.</title>
        <authorList>
            <person name="Parkin I.A."/>
            <person name="Koh C."/>
            <person name="Tang H."/>
            <person name="Robinson S.J."/>
            <person name="Kagale S."/>
            <person name="Clarke W.E."/>
            <person name="Town C.D."/>
            <person name="Nixon J."/>
            <person name="Krishnakumar V."/>
            <person name="Bidwell S.L."/>
            <person name="Denoeud F."/>
            <person name="Belcram H."/>
            <person name="Links M.G."/>
            <person name="Just J."/>
            <person name="Clarke C."/>
            <person name="Bender T."/>
            <person name="Huebert T."/>
            <person name="Mason A.S."/>
            <person name="Pires J.C."/>
            <person name="Barker G."/>
            <person name="Moore J."/>
            <person name="Walley P.G."/>
            <person name="Manoli S."/>
            <person name="Batley J."/>
            <person name="Edwards D."/>
            <person name="Nelson M.N."/>
            <person name="Wang X."/>
            <person name="Paterson A.H."/>
            <person name="King G."/>
            <person name="Bancroft I."/>
            <person name="Chalhoub B."/>
            <person name="Sharpe A.G."/>
        </authorList>
    </citation>
    <scope>NUCLEOTIDE SEQUENCE</scope>
    <source>
        <strain evidence="2 3">cv. TO1000</strain>
    </source>
</reference>
<accession>A0A0D3DQI5</accession>
<keyword evidence="1" id="KW-0812">Transmembrane</keyword>
<reference evidence="2" key="2">
    <citation type="submission" date="2015-03" db="UniProtKB">
        <authorList>
            <consortium name="EnsemblPlants"/>
        </authorList>
    </citation>
    <scope>IDENTIFICATION</scope>
</reference>
<keyword evidence="3" id="KW-1185">Reference proteome</keyword>
<proteinExistence type="predicted"/>
<dbReference type="EnsemblPlants" id="Bo8g069980.1">
    <property type="protein sequence ID" value="Bo8g069980.1"/>
    <property type="gene ID" value="Bo8g069980"/>
</dbReference>
<dbReference type="Proteomes" id="UP000032141">
    <property type="component" value="Chromosome C8"/>
</dbReference>
<organism evidence="2 3">
    <name type="scientific">Brassica oleracea var. oleracea</name>
    <dbReference type="NCBI Taxonomy" id="109376"/>
    <lineage>
        <taxon>Eukaryota</taxon>
        <taxon>Viridiplantae</taxon>
        <taxon>Streptophyta</taxon>
        <taxon>Embryophyta</taxon>
        <taxon>Tracheophyta</taxon>
        <taxon>Spermatophyta</taxon>
        <taxon>Magnoliopsida</taxon>
        <taxon>eudicotyledons</taxon>
        <taxon>Gunneridae</taxon>
        <taxon>Pentapetalae</taxon>
        <taxon>rosids</taxon>
        <taxon>malvids</taxon>
        <taxon>Brassicales</taxon>
        <taxon>Brassicaceae</taxon>
        <taxon>Brassiceae</taxon>
        <taxon>Brassica</taxon>
    </lineage>
</organism>
<dbReference type="AlphaFoldDB" id="A0A0D3DQI5"/>